<dbReference type="InterPro" id="IPR046166">
    <property type="entry name" value="DUF6168"/>
</dbReference>
<dbReference type="Proteomes" id="UP001254488">
    <property type="component" value="Unassembled WGS sequence"/>
</dbReference>
<keyword evidence="1" id="KW-1133">Transmembrane helix</keyword>
<organism evidence="2 3">
    <name type="scientific">Patiriisocius hiemis</name>
    <dbReference type="NCBI Taxonomy" id="3075604"/>
    <lineage>
        <taxon>Bacteria</taxon>
        <taxon>Pseudomonadati</taxon>
        <taxon>Bacteroidota</taxon>
        <taxon>Flavobacteriia</taxon>
        <taxon>Flavobacteriales</taxon>
        <taxon>Flavobacteriaceae</taxon>
        <taxon>Patiriisocius</taxon>
    </lineage>
</organism>
<feature type="transmembrane region" description="Helical" evidence="1">
    <location>
        <begin position="101"/>
        <end position="119"/>
    </location>
</feature>
<sequence length="140" mass="15892">MKKNLTFLGFLLLVLLIVFGIHLLFLQFLDSPLFEHKIVLAYGINYALAAIILFLVSKNLNKGSAQAGFLFLLGSALKFLVFFLVFNPSYKEDGDMSTAEFATFFVPYFVCLLLEVYFLSKELNNQTSSPKNSEEKKEIK</sequence>
<keyword evidence="1" id="KW-0812">Transmembrane</keyword>
<reference evidence="2 3" key="1">
    <citation type="submission" date="2023-09" db="EMBL/GenBank/DDBJ databases">
        <authorList>
            <person name="Rey-Velasco X."/>
        </authorList>
    </citation>
    <scope>NUCLEOTIDE SEQUENCE [LARGE SCALE GENOMIC DNA]</scope>
    <source>
        <strain evidence="2 3">W242</strain>
    </source>
</reference>
<feature type="transmembrane region" description="Helical" evidence="1">
    <location>
        <begin position="38"/>
        <end position="56"/>
    </location>
</feature>
<evidence type="ECO:0000313" key="3">
    <source>
        <dbReference type="Proteomes" id="UP001254488"/>
    </source>
</evidence>
<dbReference type="EMBL" id="JAVRHZ010000002">
    <property type="protein sequence ID" value="MDT0555546.1"/>
    <property type="molecule type" value="Genomic_DNA"/>
</dbReference>
<evidence type="ECO:0000313" key="2">
    <source>
        <dbReference type="EMBL" id="MDT0555546.1"/>
    </source>
</evidence>
<proteinExistence type="predicted"/>
<protein>
    <submittedName>
        <fullName evidence="2">DUF6168 family protein</fullName>
    </submittedName>
</protein>
<dbReference type="Pfam" id="PF19665">
    <property type="entry name" value="DUF6168"/>
    <property type="match status" value="1"/>
</dbReference>
<comment type="caution">
    <text evidence="2">The sequence shown here is derived from an EMBL/GenBank/DDBJ whole genome shotgun (WGS) entry which is preliminary data.</text>
</comment>
<name>A0ABU2YBJ5_9FLAO</name>
<feature type="transmembrane region" description="Helical" evidence="1">
    <location>
        <begin position="68"/>
        <end position="86"/>
    </location>
</feature>
<evidence type="ECO:0000256" key="1">
    <source>
        <dbReference type="SAM" id="Phobius"/>
    </source>
</evidence>
<keyword evidence="1" id="KW-0472">Membrane</keyword>
<keyword evidence="3" id="KW-1185">Reference proteome</keyword>
<accession>A0ABU2YBJ5</accession>
<feature type="transmembrane region" description="Helical" evidence="1">
    <location>
        <begin position="7"/>
        <end position="26"/>
    </location>
</feature>
<dbReference type="RefSeq" id="WP_311332496.1">
    <property type="nucleotide sequence ID" value="NZ_JAVRHZ010000002.1"/>
</dbReference>
<gene>
    <name evidence="2" type="ORF">RM538_05990</name>
</gene>